<dbReference type="OrthoDB" id="1931120at2"/>
<keyword evidence="11" id="KW-1185">Reference proteome</keyword>
<evidence type="ECO:0000313" key="10">
    <source>
        <dbReference type="EMBL" id="KAB2816897.1"/>
    </source>
</evidence>
<evidence type="ECO:0000256" key="2">
    <source>
        <dbReference type="ARBA" id="ARBA00012438"/>
    </source>
</evidence>
<keyword evidence="6" id="KW-0067">ATP-binding</keyword>
<evidence type="ECO:0000256" key="7">
    <source>
        <dbReference type="ARBA" id="ARBA00023012"/>
    </source>
</evidence>
<evidence type="ECO:0000313" key="11">
    <source>
        <dbReference type="Proteomes" id="UP000484164"/>
    </source>
</evidence>
<dbReference type="GO" id="GO:0004673">
    <property type="term" value="F:protein histidine kinase activity"/>
    <property type="evidence" value="ECO:0007669"/>
    <property type="project" value="UniProtKB-EC"/>
</dbReference>
<dbReference type="PANTHER" id="PTHR42878:SF7">
    <property type="entry name" value="SENSOR HISTIDINE KINASE GLRK"/>
    <property type="match status" value="1"/>
</dbReference>
<keyword evidence="7" id="KW-0902">Two-component regulatory system</keyword>
<dbReference type="Proteomes" id="UP000484164">
    <property type="component" value="Unassembled WGS sequence"/>
</dbReference>
<dbReference type="GO" id="GO:0007234">
    <property type="term" value="P:osmosensory signaling via phosphorelay pathway"/>
    <property type="evidence" value="ECO:0007669"/>
    <property type="project" value="TreeGrafter"/>
</dbReference>
<comment type="caution">
    <text evidence="10">The sequence shown here is derived from an EMBL/GenBank/DDBJ whole genome shotgun (WGS) entry which is preliminary data.</text>
</comment>
<keyword evidence="5" id="KW-0418">Kinase</keyword>
<dbReference type="GO" id="GO:0030295">
    <property type="term" value="F:protein kinase activator activity"/>
    <property type="evidence" value="ECO:0007669"/>
    <property type="project" value="TreeGrafter"/>
</dbReference>
<dbReference type="GO" id="GO:0005524">
    <property type="term" value="F:ATP binding"/>
    <property type="evidence" value="ECO:0007669"/>
    <property type="project" value="UniProtKB-KW"/>
</dbReference>
<reference evidence="10 11" key="1">
    <citation type="submission" date="2019-10" db="EMBL/GenBank/DDBJ databases">
        <title>Genome sequence of Phaeocystidibacter marisrubri JCM30614 (type strain).</title>
        <authorList>
            <person name="Bowman J.P."/>
        </authorList>
    </citation>
    <scope>NUCLEOTIDE SEQUENCE [LARGE SCALE GENOMIC DNA]</scope>
    <source>
        <strain evidence="10 11">JCM 30614</strain>
    </source>
</reference>
<evidence type="ECO:0000256" key="3">
    <source>
        <dbReference type="ARBA" id="ARBA00022679"/>
    </source>
</evidence>
<dbReference type="SMART" id="SM00387">
    <property type="entry name" value="HATPase_c"/>
    <property type="match status" value="1"/>
</dbReference>
<dbReference type="InterPro" id="IPR003594">
    <property type="entry name" value="HATPase_dom"/>
</dbReference>
<evidence type="ECO:0000259" key="9">
    <source>
        <dbReference type="PROSITE" id="PS50109"/>
    </source>
</evidence>
<sequence length="460" mass="52701">MEFNRFNLYLIFRLLLLLASLVLLAWLIDEGDLWFTSVSILLLLLIQGYELIHFVNRTNRELTKFLYAVKYEDYSVSFSDPKLGKSFSNLNETFNEIIEKFKSARIEKESQFQLFKLILEKINVGIITVNHQGEIGIINDAASTLLDIPQLHQWERLKARYPDFCATVDELSFGGRKLVQIDTLSGLKELSIDVNPVRLTGSSHYIIAFQDIKDEIEQKEIEAWHKLIRILTHEIMNSITPITSLTETMRSLLKNEEGEAKHATELDDETVQDIILALNTIHRRSVGMLEFVNDYRKLTKIPAPTFEIVKVCEMFEDINNLMKSELTKRKIEFELLCSNKNLVIRCDRKLIEQVVINLMTNSFAALSEVSHPKITVSAEVNEKRITIFVKDNGSGIEKDKLERIFIPFYSTKRDGTGIGLSLSKNIMKIHNGSITVSSVPHEATRFALAFPNHASHIGIR</sequence>
<evidence type="ECO:0000256" key="1">
    <source>
        <dbReference type="ARBA" id="ARBA00000085"/>
    </source>
</evidence>
<evidence type="ECO:0000256" key="5">
    <source>
        <dbReference type="ARBA" id="ARBA00022777"/>
    </source>
</evidence>
<evidence type="ECO:0000256" key="6">
    <source>
        <dbReference type="ARBA" id="ARBA00022840"/>
    </source>
</evidence>
<dbReference type="AlphaFoldDB" id="A0A6L3ZGE7"/>
<dbReference type="GO" id="GO:0000156">
    <property type="term" value="F:phosphorelay response regulator activity"/>
    <property type="evidence" value="ECO:0007669"/>
    <property type="project" value="TreeGrafter"/>
</dbReference>
<keyword evidence="3" id="KW-0808">Transferase</keyword>
<accession>A0A6L3ZGE7</accession>
<dbReference type="Pfam" id="PF02518">
    <property type="entry name" value="HATPase_c"/>
    <property type="match status" value="1"/>
</dbReference>
<feature type="transmembrane region" description="Helical" evidence="8">
    <location>
        <begin position="34"/>
        <end position="55"/>
    </location>
</feature>
<name>A0A6L3ZGE7_9FLAO</name>
<keyword evidence="8" id="KW-0812">Transmembrane</keyword>
<keyword evidence="8" id="KW-0472">Membrane</keyword>
<comment type="catalytic activity">
    <reaction evidence="1">
        <text>ATP + protein L-histidine = ADP + protein N-phospho-L-histidine.</text>
        <dbReference type="EC" id="2.7.13.3"/>
    </reaction>
</comment>
<dbReference type="RefSeq" id="WP_151691469.1">
    <property type="nucleotide sequence ID" value="NZ_BMGX01000002.1"/>
</dbReference>
<dbReference type="PRINTS" id="PR00344">
    <property type="entry name" value="BCTRLSENSOR"/>
</dbReference>
<keyword evidence="4" id="KW-0547">Nucleotide-binding</keyword>
<keyword evidence="8" id="KW-1133">Transmembrane helix</keyword>
<dbReference type="InterPro" id="IPR005467">
    <property type="entry name" value="His_kinase_dom"/>
</dbReference>
<dbReference type="EC" id="2.7.13.3" evidence="2"/>
<dbReference type="InterPro" id="IPR050351">
    <property type="entry name" value="BphY/WalK/GraS-like"/>
</dbReference>
<dbReference type="InterPro" id="IPR036890">
    <property type="entry name" value="HATPase_C_sf"/>
</dbReference>
<gene>
    <name evidence="10" type="ORF">F8C82_00430</name>
</gene>
<dbReference type="PANTHER" id="PTHR42878">
    <property type="entry name" value="TWO-COMPONENT HISTIDINE KINASE"/>
    <property type="match status" value="1"/>
</dbReference>
<protein>
    <recommendedName>
        <fullName evidence="2">histidine kinase</fullName>
        <ecNumber evidence="2">2.7.13.3</ecNumber>
    </recommendedName>
</protein>
<feature type="transmembrane region" description="Helical" evidence="8">
    <location>
        <begin position="7"/>
        <end position="28"/>
    </location>
</feature>
<evidence type="ECO:0000256" key="8">
    <source>
        <dbReference type="SAM" id="Phobius"/>
    </source>
</evidence>
<evidence type="ECO:0000256" key="4">
    <source>
        <dbReference type="ARBA" id="ARBA00022741"/>
    </source>
</evidence>
<dbReference type="SUPFAM" id="SSF55874">
    <property type="entry name" value="ATPase domain of HSP90 chaperone/DNA topoisomerase II/histidine kinase"/>
    <property type="match status" value="1"/>
</dbReference>
<dbReference type="EMBL" id="WBVQ01000001">
    <property type="protein sequence ID" value="KAB2816897.1"/>
    <property type="molecule type" value="Genomic_DNA"/>
</dbReference>
<dbReference type="InterPro" id="IPR004358">
    <property type="entry name" value="Sig_transdc_His_kin-like_C"/>
</dbReference>
<dbReference type="Gene3D" id="3.30.565.10">
    <property type="entry name" value="Histidine kinase-like ATPase, C-terminal domain"/>
    <property type="match status" value="1"/>
</dbReference>
<proteinExistence type="predicted"/>
<organism evidence="10 11">
    <name type="scientific">Phaeocystidibacter marisrubri</name>
    <dbReference type="NCBI Taxonomy" id="1577780"/>
    <lineage>
        <taxon>Bacteria</taxon>
        <taxon>Pseudomonadati</taxon>
        <taxon>Bacteroidota</taxon>
        <taxon>Flavobacteriia</taxon>
        <taxon>Flavobacteriales</taxon>
        <taxon>Phaeocystidibacteraceae</taxon>
        <taxon>Phaeocystidibacter</taxon>
    </lineage>
</organism>
<feature type="domain" description="Histidine kinase" evidence="9">
    <location>
        <begin position="230"/>
        <end position="454"/>
    </location>
</feature>
<dbReference type="PROSITE" id="PS50109">
    <property type="entry name" value="HIS_KIN"/>
    <property type="match status" value="1"/>
</dbReference>